<evidence type="ECO:0000313" key="1">
    <source>
        <dbReference type="EMBL" id="PAL24774.1"/>
    </source>
</evidence>
<organism evidence="1 2">
    <name type="scientific">Acetobacter syzygii</name>
    <dbReference type="NCBI Taxonomy" id="146476"/>
    <lineage>
        <taxon>Bacteria</taxon>
        <taxon>Pseudomonadati</taxon>
        <taxon>Pseudomonadota</taxon>
        <taxon>Alphaproteobacteria</taxon>
        <taxon>Acetobacterales</taxon>
        <taxon>Acetobacteraceae</taxon>
        <taxon>Acetobacter</taxon>
    </lineage>
</organism>
<dbReference type="AlphaFoldDB" id="A0A270BIK3"/>
<evidence type="ECO:0000313" key="2">
    <source>
        <dbReference type="Proteomes" id="UP000216033"/>
    </source>
</evidence>
<accession>A0A270BIK3</accession>
<name>A0A270BIK3_9PROT</name>
<evidence type="ECO:0008006" key="3">
    <source>
        <dbReference type="Google" id="ProtNLM"/>
    </source>
</evidence>
<comment type="caution">
    <text evidence="1">The sequence shown here is derived from an EMBL/GenBank/DDBJ whole genome shotgun (WGS) entry which is preliminary data.</text>
</comment>
<dbReference type="Proteomes" id="UP000216033">
    <property type="component" value="Unassembled WGS sequence"/>
</dbReference>
<gene>
    <name evidence="1" type="ORF">B9K05_08750</name>
</gene>
<sequence length="148" mass="15912">MCPVDRKCHVYGPDFSITGSSVVQIFALAGRLTRAVNPSVAATLMASTGSVTNADGTQTPTYTPLPVQVEVQALAGEDLQQVQGLARQADRRVVYVPATVHALNRPLQCGGDILQFYGADWLVTQSLEQWGEGEWSKVLVTRQNSPVA</sequence>
<dbReference type="EMBL" id="NDFP01000008">
    <property type="protein sequence ID" value="PAL24774.1"/>
    <property type="molecule type" value="Genomic_DNA"/>
</dbReference>
<reference evidence="1 2" key="1">
    <citation type="submission" date="2017-04" db="EMBL/GenBank/DDBJ databases">
        <title>Kefir bacterial isolates.</title>
        <authorList>
            <person name="Kim Y."/>
            <person name="Blasche S."/>
            <person name="Patil K.R."/>
        </authorList>
    </citation>
    <scope>NUCLEOTIDE SEQUENCE [LARGE SCALE GENOMIC DNA]</scope>
    <source>
        <strain evidence="1 2">KR-2</strain>
    </source>
</reference>
<proteinExistence type="predicted"/>
<keyword evidence="2" id="KW-1185">Reference proteome</keyword>
<protein>
    <recommendedName>
        <fullName evidence="3">Burkholderia phage Bcep781 gp06</fullName>
    </recommendedName>
</protein>
<dbReference type="STRING" id="1231343.Absy_008_184"/>